<organism evidence="2 3">
    <name type="scientific">Naegleria lovaniensis</name>
    <name type="common">Amoeba</name>
    <dbReference type="NCBI Taxonomy" id="51637"/>
    <lineage>
        <taxon>Eukaryota</taxon>
        <taxon>Discoba</taxon>
        <taxon>Heterolobosea</taxon>
        <taxon>Tetramitia</taxon>
        <taxon>Eutetramitia</taxon>
        <taxon>Vahlkampfiidae</taxon>
        <taxon>Naegleria</taxon>
    </lineage>
</organism>
<dbReference type="GeneID" id="68104262"/>
<comment type="caution">
    <text evidence="2">The sequence shown here is derived from an EMBL/GenBank/DDBJ whole genome shotgun (WGS) entry which is preliminary data.</text>
</comment>
<keyword evidence="3" id="KW-1185">Reference proteome</keyword>
<sequence length="854" mass="93381">MNYFSQHQPLVVSSNPPTKQQQPNAIIHSLNVLNHPPNSSFYPISQHVSKKNIFHSSCNFTPQAQPPLQQENEQTTTTTTPIDDDVMPSSTGPTSVNGEAKRTTNNNENQHDVACWPIDLVADHSAASILSFPFVGTLSESGNLDNLRDVLVLAGENSSTTTTPPTGSDMDCDGTTSTTSMFTQEPSLQQQQPLMKKKQHSHDSVVVVVNPSRHHVIQNQMITTTVPCSSSSSSNNNNNNNNTLTSSVHHIPSAEIMKSLLSSMGSISQQQQSTLNALHRSYSQQQQVSQMHVLSSSTPPHHHHGQASPIPQHHLVLNHHQHLPQQFLYYSRPPQHSVINTIPTTISSSDQHYVHALLQVLSSNSEPNHGSIHATTTNSNAISPSLSHDAIHFTHMNQNPFHTCNLPIFGQSAATTALHSSDPHEEQSFVSLLSSGGGLDAFTTNSFSSSVSSHSHSSPSVSSPNFTPSNSRAAVTSSPQSVVNQGVDTAIPSTNQKGKASPSSPRIKAKRSSRKSSSSSTNTAAATTTHSSLLEQDATSKANLHAVRDMFPDPEQRNCVICKRSNMSFKKNYFVHASNIEIYKKTFPGLADSIEFGPVCSTDFNKVWRYSRGEYIPSSNGNSGRIVKNPLNENKPSNKKRKSKSGNSEQGTSAGGSNEGNSSNGSSRSNKRVKKTVSQAIRHSEIPSSSIIAEEHESSIQESHDTTLMHEVLSSCSNQLLDPFNIGLEYPILEMDCNITVISFKKKSDESFNLISLMQIANHLYQDSALCTSKSYLEMFKEDIAQRYADAARYCDNNSIPETIQTNDILSIGILSQNQTDPLMELDEQYLQNYVQSKARQLLQSGDCLTIILK</sequence>
<feature type="compositionally biased region" description="Low complexity" evidence="1">
    <location>
        <begin position="515"/>
        <end position="532"/>
    </location>
</feature>
<evidence type="ECO:0000313" key="2">
    <source>
        <dbReference type="EMBL" id="KAG2373719.1"/>
    </source>
</evidence>
<dbReference type="EMBL" id="PYSW02000051">
    <property type="protein sequence ID" value="KAG2373719.1"/>
    <property type="molecule type" value="Genomic_DNA"/>
</dbReference>
<feature type="region of interest" description="Disordered" evidence="1">
    <location>
        <begin position="447"/>
        <end position="536"/>
    </location>
</feature>
<feature type="compositionally biased region" description="Low complexity" evidence="1">
    <location>
        <begin position="659"/>
        <end position="668"/>
    </location>
</feature>
<dbReference type="Proteomes" id="UP000816034">
    <property type="component" value="Unassembled WGS sequence"/>
</dbReference>
<feature type="compositionally biased region" description="Polar residues" evidence="1">
    <location>
        <begin position="63"/>
        <end position="74"/>
    </location>
</feature>
<feature type="compositionally biased region" description="Low complexity" evidence="1">
    <location>
        <begin position="447"/>
        <end position="471"/>
    </location>
</feature>
<reference evidence="2 3" key="1">
    <citation type="journal article" date="2018" name="BMC Genomics">
        <title>The genome of Naegleria lovaniensis, the basis for a comparative approach to unravel pathogenicity factors of the human pathogenic amoeba N. fowleri.</title>
        <authorList>
            <person name="Liechti N."/>
            <person name="Schurch N."/>
            <person name="Bruggmann R."/>
            <person name="Wittwer M."/>
        </authorList>
    </citation>
    <scope>NUCLEOTIDE SEQUENCE [LARGE SCALE GENOMIC DNA]</scope>
    <source>
        <strain evidence="2 3">ATCC 30569</strain>
    </source>
</reference>
<feature type="compositionally biased region" description="Polar residues" evidence="1">
    <location>
        <begin position="88"/>
        <end position="108"/>
    </location>
</feature>
<dbReference type="RefSeq" id="XP_044542893.1">
    <property type="nucleotide sequence ID" value="XM_044687504.1"/>
</dbReference>
<protein>
    <submittedName>
        <fullName evidence="2">Uncharacterized protein</fullName>
    </submittedName>
</protein>
<feature type="region of interest" description="Disordered" evidence="1">
    <location>
        <begin position="63"/>
        <end position="108"/>
    </location>
</feature>
<evidence type="ECO:0000313" key="3">
    <source>
        <dbReference type="Proteomes" id="UP000816034"/>
    </source>
</evidence>
<dbReference type="AlphaFoldDB" id="A0AA88GE04"/>
<evidence type="ECO:0000256" key="1">
    <source>
        <dbReference type="SAM" id="MobiDB-lite"/>
    </source>
</evidence>
<feature type="region of interest" description="Disordered" evidence="1">
    <location>
        <begin position="618"/>
        <end position="697"/>
    </location>
</feature>
<accession>A0AA88GE04</accession>
<feature type="region of interest" description="Disordered" evidence="1">
    <location>
        <begin position="1"/>
        <end position="22"/>
    </location>
</feature>
<name>A0AA88GE04_NAELO</name>
<gene>
    <name evidence="2" type="ORF">C9374_011808</name>
</gene>
<proteinExistence type="predicted"/>
<feature type="compositionally biased region" description="Polar residues" evidence="1">
    <location>
        <begin position="472"/>
        <end position="498"/>
    </location>
</feature>